<protein>
    <recommendedName>
        <fullName evidence="4">RRM domain-containing protein</fullName>
    </recommendedName>
</protein>
<evidence type="ECO:0000256" key="2">
    <source>
        <dbReference type="PROSITE-ProRule" id="PRU00176"/>
    </source>
</evidence>
<accession>A0A1Q3AIW9</accession>
<feature type="compositionally biased region" description="Basic and acidic residues" evidence="3">
    <location>
        <begin position="146"/>
        <end position="157"/>
    </location>
</feature>
<dbReference type="EMBL" id="BDGX01000051">
    <property type="protein sequence ID" value="GAV55686.1"/>
    <property type="molecule type" value="Genomic_DNA"/>
</dbReference>
<dbReference type="InterPro" id="IPR050374">
    <property type="entry name" value="RRT5_SRSF_SR"/>
</dbReference>
<evidence type="ECO:0000256" key="1">
    <source>
        <dbReference type="ARBA" id="ARBA00022884"/>
    </source>
</evidence>
<feature type="compositionally biased region" description="Low complexity" evidence="3">
    <location>
        <begin position="1"/>
        <end position="18"/>
    </location>
</feature>
<proteinExistence type="predicted"/>
<dbReference type="GO" id="GO:0005634">
    <property type="term" value="C:nucleus"/>
    <property type="evidence" value="ECO:0007669"/>
    <property type="project" value="TreeGrafter"/>
</dbReference>
<feature type="region of interest" description="Disordered" evidence="3">
    <location>
        <begin position="1"/>
        <end position="25"/>
    </location>
</feature>
<dbReference type="Gene3D" id="3.30.70.330">
    <property type="match status" value="2"/>
</dbReference>
<dbReference type="SMART" id="SM00360">
    <property type="entry name" value="RRM"/>
    <property type="match status" value="2"/>
</dbReference>
<reference evidence="5 6" key="1">
    <citation type="submission" date="2016-08" db="EMBL/GenBank/DDBJ databases">
        <title>Draft genome sequence of allopolyploid Zygosaccharomyces rouxii.</title>
        <authorList>
            <person name="Watanabe J."/>
            <person name="Uehara K."/>
            <person name="Mogi Y."/>
            <person name="Tsukioka Y."/>
        </authorList>
    </citation>
    <scope>NUCLEOTIDE SEQUENCE [LARGE SCALE GENOMIC DNA]</scope>
    <source>
        <strain evidence="5 6">NBRC 110957</strain>
    </source>
</reference>
<dbReference type="OrthoDB" id="439808at2759"/>
<evidence type="ECO:0000313" key="6">
    <source>
        <dbReference type="Proteomes" id="UP000187013"/>
    </source>
</evidence>
<dbReference type="AlphaFoldDB" id="A0A1Q3AIW9"/>
<dbReference type="PANTHER" id="PTHR23003">
    <property type="entry name" value="RNA RECOGNITION MOTIF RRM DOMAIN CONTAINING PROTEIN"/>
    <property type="match status" value="1"/>
</dbReference>
<feature type="domain" description="RRM" evidence="4">
    <location>
        <begin position="27"/>
        <end position="110"/>
    </location>
</feature>
<comment type="caution">
    <text evidence="5">The sequence shown here is derived from an EMBL/GenBank/DDBJ whole genome shotgun (WGS) entry which is preliminary data.</text>
</comment>
<name>A0A1Q3AIW9_ZYGRO</name>
<gene>
    <name evidence="5" type="ORF">ZYGR_0AY00780</name>
</gene>
<dbReference type="InterPro" id="IPR000504">
    <property type="entry name" value="RRM_dom"/>
</dbReference>
<evidence type="ECO:0000259" key="4">
    <source>
        <dbReference type="PROSITE" id="PS50102"/>
    </source>
</evidence>
<feature type="compositionally biased region" description="Basic and acidic residues" evidence="3">
    <location>
        <begin position="252"/>
        <end position="277"/>
    </location>
</feature>
<dbReference type="PROSITE" id="PS50102">
    <property type="entry name" value="RRM"/>
    <property type="match status" value="2"/>
</dbReference>
<keyword evidence="1 2" id="KW-0694">RNA-binding</keyword>
<feature type="domain" description="RRM" evidence="4">
    <location>
        <begin position="160"/>
        <end position="248"/>
    </location>
</feature>
<feature type="compositionally biased region" description="Basic residues" evidence="3">
    <location>
        <begin position="119"/>
        <end position="136"/>
    </location>
</feature>
<sequence length="277" mass="31781">MSSEEVTNNNNVAAATTTPKAPVDPETTIFVGNVASGVTEDDLKKVFQEEFSEQVEVEIPAPAKTTKGKVLPRRYAFVKFPQKIDVEAIKSKYDKTVVQEKGIFIRKALTEEERDTQRKAKKQQRRNTKKGSKFPKFRTAVSAPPNKEKPPLEEMERSNDTLYVNNIPYSATKEQLAEFFGTKPELIVLPMRRMRNTKTNKVFYSKKMNRGIAFVTFENLQVDIKNKVEEFQSKTLQDRPIVVDVAALRQQTNDEQKPTDEQENKEEEKKEEKSESN</sequence>
<evidence type="ECO:0000313" key="5">
    <source>
        <dbReference type="EMBL" id="GAV55686.1"/>
    </source>
</evidence>
<dbReference type="Proteomes" id="UP000187013">
    <property type="component" value="Unassembled WGS sequence"/>
</dbReference>
<evidence type="ECO:0000256" key="3">
    <source>
        <dbReference type="SAM" id="MobiDB-lite"/>
    </source>
</evidence>
<dbReference type="GO" id="GO:0005737">
    <property type="term" value="C:cytoplasm"/>
    <property type="evidence" value="ECO:0007669"/>
    <property type="project" value="TreeGrafter"/>
</dbReference>
<feature type="region of interest" description="Disordered" evidence="3">
    <location>
        <begin position="247"/>
        <end position="277"/>
    </location>
</feature>
<feature type="region of interest" description="Disordered" evidence="3">
    <location>
        <begin position="112"/>
        <end position="157"/>
    </location>
</feature>
<dbReference type="Pfam" id="PF00076">
    <property type="entry name" value="RRM_1"/>
    <property type="match status" value="2"/>
</dbReference>
<dbReference type="InterPro" id="IPR012677">
    <property type="entry name" value="Nucleotide-bd_a/b_plait_sf"/>
</dbReference>
<dbReference type="SUPFAM" id="SSF54928">
    <property type="entry name" value="RNA-binding domain, RBD"/>
    <property type="match status" value="1"/>
</dbReference>
<dbReference type="InterPro" id="IPR035979">
    <property type="entry name" value="RBD_domain_sf"/>
</dbReference>
<dbReference type="GO" id="GO:0003729">
    <property type="term" value="F:mRNA binding"/>
    <property type="evidence" value="ECO:0007669"/>
    <property type="project" value="TreeGrafter"/>
</dbReference>
<organism evidence="5 6">
    <name type="scientific">Zygosaccharomyces rouxii</name>
    <dbReference type="NCBI Taxonomy" id="4956"/>
    <lineage>
        <taxon>Eukaryota</taxon>
        <taxon>Fungi</taxon>
        <taxon>Dikarya</taxon>
        <taxon>Ascomycota</taxon>
        <taxon>Saccharomycotina</taxon>
        <taxon>Saccharomycetes</taxon>
        <taxon>Saccharomycetales</taxon>
        <taxon>Saccharomycetaceae</taxon>
        <taxon>Zygosaccharomyces</taxon>
    </lineage>
</organism>